<name>A0A0C3NLH4_PHLG1</name>
<gene>
    <name evidence="2" type="ORF">PHLGIDRAFT_107713</name>
</gene>
<dbReference type="EMBL" id="KN840532">
    <property type="protein sequence ID" value="KIP05864.1"/>
    <property type="molecule type" value="Genomic_DNA"/>
</dbReference>
<dbReference type="OrthoDB" id="3173171at2759"/>
<feature type="compositionally biased region" description="Basic and acidic residues" evidence="1">
    <location>
        <begin position="34"/>
        <end position="102"/>
    </location>
</feature>
<evidence type="ECO:0000313" key="2">
    <source>
        <dbReference type="EMBL" id="KIP05864.1"/>
    </source>
</evidence>
<reference evidence="2 3" key="1">
    <citation type="journal article" date="2014" name="PLoS Genet.">
        <title>Analysis of the Phlebiopsis gigantea genome, transcriptome and secretome provides insight into its pioneer colonization strategies of wood.</title>
        <authorList>
            <person name="Hori C."/>
            <person name="Ishida T."/>
            <person name="Igarashi K."/>
            <person name="Samejima M."/>
            <person name="Suzuki H."/>
            <person name="Master E."/>
            <person name="Ferreira P."/>
            <person name="Ruiz-Duenas F.J."/>
            <person name="Held B."/>
            <person name="Canessa P."/>
            <person name="Larrondo L.F."/>
            <person name="Schmoll M."/>
            <person name="Druzhinina I.S."/>
            <person name="Kubicek C.P."/>
            <person name="Gaskell J.A."/>
            <person name="Kersten P."/>
            <person name="St John F."/>
            <person name="Glasner J."/>
            <person name="Sabat G."/>
            <person name="Splinter BonDurant S."/>
            <person name="Syed K."/>
            <person name="Yadav J."/>
            <person name="Mgbeahuruike A.C."/>
            <person name="Kovalchuk A."/>
            <person name="Asiegbu F.O."/>
            <person name="Lackner G."/>
            <person name="Hoffmeister D."/>
            <person name="Rencoret J."/>
            <person name="Gutierrez A."/>
            <person name="Sun H."/>
            <person name="Lindquist E."/>
            <person name="Barry K."/>
            <person name="Riley R."/>
            <person name="Grigoriev I.V."/>
            <person name="Henrissat B."/>
            <person name="Kues U."/>
            <person name="Berka R.M."/>
            <person name="Martinez A.T."/>
            <person name="Covert S.F."/>
            <person name="Blanchette R.A."/>
            <person name="Cullen D."/>
        </authorList>
    </citation>
    <scope>NUCLEOTIDE SEQUENCE [LARGE SCALE GENOMIC DNA]</scope>
    <source>
        <strain evidence="2 3">11061_1 CR5-6</strain>
    </source>
</reference>
<keyword evidence="3" id="KW-1185">Reference proteome</keyword>
<protein>
    <submittedName>
        <fullName evidence="2">Uncharacterized protein</fullName>
    </submittedName>
</protein>
<proteinExistence type="predicted"/>
<evidence type="ECO:0000313" key="3">
    <source>
        <dbReference type="Proteomes" id="UP000053257"/>
    </source>
</evidence>
<dbReference type="HOGENOM" id="CLU_031481_4_0_1"/>
<feature type="region of interest" description="Disordered" evidence="1">
    <location>
        <begin position="34"/>
        <end position="115"/>
    </location>
</feature>
<dbReference type="AlphaFoldDB" id="A0A0C3NLH4"/>
<evidence type="ECO:0000256" key="1">
    <source>
        <dbReference type="SAM" id="MobiDB-lite"/>
    </source>
</evidence>
<organism evidence="2 3">
    <name type="scientific">Phlebiopsis gigantea (strain 11061_1 CR5-6)</name>
    <name type="common">White-rot fungus</name>
    <name type="synonym">Peniophora gigantea</name>
    <dbReference type="NCBI Taxonomy" id="745531"/>
    <lineage>
        <taxon>Eukaryota</taxon>
        <taxon>Fungi</taxon>
        <taxon>Dikarya</taxon>
        <taxon>Basidiomycota</taxon>
        <taxon>Agaricomycotina</taxon>
        <taxon>Agaricomycetes</taxon>
        <taxon>Polyporales</taxon>
        <taxon>Phanerochaetaceae</taxon>
        <taxon>Phlebiopsis</taxon>
    </lineage>
</organism>
<dbReference type="STRING" id="745531.A0A0C3NLH4"/>
<sequence>MLGYESPPPRRLKPAEMCKQLERSLREVQELLKARDREVEMLKRERDRALLERDREKEKRMDAERRRERDRERERERDREREREKEREKQRERERERRERNTLRRSRSQAPTSFYSSLTAETETLVHAQSLDVFLTKTDSWSGAQVIQAVEDLNAEITHFAASATESCVFVARSASGPRRRSRSGQPPPGPQATMVLEDAVAAAPWLSSSLVRILTTHEHSTDPLLVQLALQASVATCCARSLSLFCVGFPAKLDGLLGRIYGQMATAEPQPTSSRWRALTHRSIRSLYPGLEEYAVSELVTTMLRWSAAVFDVSGCSPKDKSDASSSTLRSQLRRIAEAVYKLALVTREDILSTNFEVVLVESGGAFDGVSMCNAFAEGHDGAHGRAGDKILCTTELGLKCTTRRGKGQTERESVDEMFERRTLLQPKVVLEEAVDAILA</sequence>
<accession>A0A0C3NLH4</accession>
<dbReference type="Proteomes" id="UP000053257">
    <property type="component" value="Unassembled WGS sequence"/>
</dbReference>